<name>A0ACC0TNZ6_POPTR</name>
<accession>A0ACC0TNZ6</accession>
<proteinExistence type="predicted"/>
<keyword evidence="2" id="KW-1185">Reference proteome</keyword>
<protein>
    <submittedName>
        <fullName evidence="1">Uncharacterized protein</fullName>
    </submittedName>
</protein>
<comment type="caution">
    <text evidence="1">The sequence shown here is derived from an EMBL/GenBank/DDBJ whole genome shotgun (WGS) entry which is preliminary data.</text>
</comment>
<gene>
    <name evidence="1" type="ORF">POPTR_001G399050v4</name>
</gene>
<dbReference type="Proteomes" id="UP000006729">
    <property type="component" value="Chromosome 1"/>
</dbReference>
<organism evidence="1 2">
    <name type="scientific">Populus trichocarpa</name>
    <name type="common">Western balsam poplar</name>
    <name type="synonym">Populus balsamifera subsp. trichocarpa</name>
    <dbReference type="NCBI Taxonomy" id="3694"/>
    <lineage>
        <taxon>Eukaryota</taxon>
        <taxon>Viridiplantae</taxon>
        <taxon>Streptophyta</taxon>
        <taxon>Embryophyta</taxon>
        <taxon>Tracheophyta</taxon>
        <taxon>Spermatophyta</taxon>
        <taxon>Magnoliopsida</taxon>
        <taxon>eudicotyledons</taxon>
        <taxon>Gunneridae</taxon>
        <taxon>Pentapetalae</taxon>
        <taxon>rosids</taxon>
        <taxon>fabids</taxon>
        <taxon>Malpighiales</taxon>
        <taxon>Salicaceae</taxon>
        <taxon>Saliceae</taxon>
        <taxon>Populus</taxon>
    </lineage>
</organism>
<evidence type="ECO:0000313" key="1">
    <source>
        <dbReference type="EMBL" id="KAI9403300.1"/>
    </source>
</evidence>
<reference evidence="1 2" key="1">
    <citation type="journal article" date="2006" name="Science">
        <title>The genome of black cottonwood, Populus trichocarpa (Torr. &amp; Gray).</title>
        <authorList>
            <person name="Tuskan G.A."/>
            <person name="Difazio S."/>
            <person name="Jansson S."/>
            <person name="Bohlmann J."/>
            <person name="Grigoriev I."/>
            <person name="Hellsten U."/>
            <person name="Putnam N."/>
            <person name="Ralph S."/>
            <person name="Rombauts S."/>
            <person name="Salamov A."/>
            <person name="Schein J."/>
            <person name="Sterck L."/>
            <person name="Aerts A."/>
            <person name="Bhalerao R.R."/>
            <person name="Bhalerao R.P."/>
            <person name="Blaudez D."/>
            <person name="Boerjan W."/>
            <person name="Brun A."/>
            <person name="Brunner A."/>
            <person name="Busov V."/>
            <person name="Campbell M."/>
            <person name="Carlson J."/>
            <person name="Chalot M."/>
            <person name="Chapman J."/>
            <person name="Chen G.L."/>
            <person name="Cooper D."/>
            <person name="Coutinho P.M."/>
            <person name="Couturier J."/>
            <person name="Covert S."/>
            <person name="Cronk Q."/>
            <person name="Cunningham R."/>
            <person name="Davis J."/>
            <person name="Degroeve S."/>
            <person name="Dejardin A."/>
            <person name="Depamphilis C."/>
            <person name="Detter J."/>
            <person name="Dirks B."/>
            <person name="Dubchak I."/>
            <person name="Duplessis S."/>
            <person name="Ehlting J."/>
            <person name="Ellis B."/>
            <person name="Gendler K."/>
            <person name="Goodstein D."/>
            <person name="Gribskov M."/>
            <person name="Grimwood J."/>
            <person name="Groover A."/>
            <person name="Gunter L."/>
            <person name="Hamberger B."/>
            <person name="Heinze B."/>
            <person name="Helariutta Y."/>
            <person name="Henrissat B."/>
            <person name="Holligan D."/>
            <person name="Holt R."/>
            <person name="Huang W."/>
            <person name="Islam-Faridi N."/>
            <person name="Jones S."/>
            <person name="Jones-Rhoades M."/>
            <person name="Jorgensen R."/>
            <person name="Joshi C."/>
            <person name="Kangasjarvi J."/>
            <person name="Karlsson J."/>
            <person name="Kelleher C."/>
            <person name="Kirkpatrick R."/>
            <person name="Kirst M."/>
            <person name="Kohler A."/>
            <person name="Kalluri U."/>
            <person name="Larimer F."/>
            <person name="Leebens-Mack J."/>
            <person name="Leple J.C."/>
            <person name="Locascio P."/>
            <person name="Lou Y."/>
            <person name="Lucas S."/>
            <person name="Martin F."/>
            <person name="Montanini B."/>
            <person name="Napoli C."/>
            <person name="Nelson D.R."/>
            <person name="Nelson C."/>
            <person name="Nieminen K."/>
            <person name="Nilsson O."/>
            <person name="Pereda V."/>
            <person name="Peter G."/>
            <person name="Philippe R."/>
            <person name="Pilate G."/>
            <person name="Poliakov A."/>
            <person name="Razumovskaya J."/>
            <person name="Richardson P."/>
            <person name="Rinaldi C."/>
            <person name="Ritland K."/>
            <person name="Rouze P."/>
            <person name="Ryaboy D."/>
            <person name="Schmutz J."/>
            <person name="Schrader J."/>
            <person name="Segerman B."/>
            <person name="Shin H."/>
            <person name="Siddiqui A."/>
            <person name="Sterky F."/>
            <person name="Terry A."/>
            <person name="Tsai C.J."/>
            <person name="Uberbacher E."/>
            <person name="Unneberg P."/>
            <person name="Vahala J."/>
            <person name="Wall K."/>
            <person name="Wessler S."/>
            <person name="Yang G."/>
            <person name="Yin T."/>
            <person name="Douglas C."/>
            <person name="Marra M."/>
            <person name="Sandberg G."/>
            <person name="Van de Peer Y."/>
            <person name="Rokhsar D."/>
        </authorList>
    </citation>
    <scope>NUCLEOTIDE SEQUENCE [LARGE SCALE GENOMIC DNA]</scope>
    <source>
        <strain evidence="2">cv. Nisqually</strain>
    </source>
</reference>
<dbReference type="EMBL" id="CM009290">
    <property type="protein sequence ID" value="KAI9403300.1"/>
    <property type="molecule type" value="Genomic_DNA"/>
</dbReference>
<evidence type="ECO:0000313" key="2">
    <source>
        <dbReference type="Proteomes" id="UP000006729"/>
    </source>
</evidence>
<sequence>METLTKNISSVIYKIYIYIYISPLLFIFFSSSFKTNYKSPLISQKKSNNHKLHKSNFSSLILFLSSSTPSSVIYSRKKQV</sequence>